<dbReference type="PANTHER" id="PTHR11947:SF25">
    <property type="entry name" value="[PYRUVATE DEHYDROGENASE (ACETYL-TRANSFERRING)] KINASE 2, MITOCHONDRIAL"/>
    <property type="match status" value="1"/>
</dbReference>
<dbReference type="SUPFAM" id="SSF69012">
    <property type="entry name" value="alpha-ketoacid dehydrogenase kinase, N-terminal domain"/>
    <property type="match status" value="1"/>
</dbReference>
<dbReference type="OrthoDB" id="407390at2759"/>
<dbReference type="SUPFAM" id="SSF55874">
    <property type="entry name" value="ATPase domain of HSP90 chaperone/DNA topoisomerase II/histidine kinase"/>
    <property type="match status" value="1"/>
</dbReference>
<dbReference type="EC" id="2.7.11.-" evidence="7"/>
<keyword evidence="6 7" id="KW-0496">Mitochondrion</keyword>
<evidence type="ECO:0000256" key="1">
    <source>
        <dbReference type="ARBA" id="ARBA00006155"/>
    </source>
</evidence>
<comment type="subcellular location">
    <subcellularLocation>
        <location evidence="7">Mitochondrion matrix</location>
    </subcellularLocation>
</comment>
<sequence length="477" mass="52705">MIRRSRIALLCRQCQQLYTSPPRSAPGHHISTTARQHQQSQHHQFTNDRPPPSSTKASNKPHHLYRHNEQTTQHHPSFYHNRVLDRYVAQEAKRVTLRQLTVFGRTLTADKLLRSANYVRHELAPMYTACTGRPLSYSDGRVSDRFMNEMLRSRIGRRVLAEQHITLSAVYDGARPEQAGFIGIVDTNVNAGRTVSKCAILARELFAEAFHIVPPSIEIDGAVAATFTYVPDHVEYIMYEILKNAVRGTVEALAPRGIVEAAYARVMGESSAGSHGGRTQHHIVPNRSAEVGGLEGMRGGTGTVVKGSAGVQQELDGPSSSRSPLDEDDHDASLYGHIHPGERQQQRAQLDTRIDLPCRYASLNPPLPGIRVTIGASSTSLTFRISDQAGGIPKSLLSHVWSYTSASKSRLLNFNQVPQWAAKMGEKTPTLLHLGLGLPMSRVYANYWGGDVTIQTMDGYGTDVYVKIYTGNSLEVL</sequence>
<dbReference type="Gene3D" id="3.30.565.10">
    <property type="entry name" value="Histidine kinase-like ATPase, C-terminal domain"/>
    <property type="match status" value="1"/>
</dbReference>
<gene>
    <name evidence="10" type="ORF">SeLEV6574_g04061</name>
</gene>
<dbReference type="AlphaFoldDB" id="A0A507D109"/>
<dbReference type="GO" id="GO:0010906">
    <property type="term" value="P:regulation of glucose metabolic process"/>
    <property type="evidence" value="ECO:0007669"/>
    <property type="project" value="TreeGrafter"/>
</dbReference>
<evidence type="ECO:0000256" key="2">
    <source>
        <dbReference type="ARBA" id="ARBA00022679"/>
    </source>
</evidence>
<evidence type="ECO:0000313" key="11">
    <source>
        <dbReference type="Proteomes" id="UP000320475"/>
    </source>
</evidence>
<evidence type="ECO:0000256" key="6">
    <source>
        <dbReference type="ARBA" id="ARBA00023128"/>
    </source>
</evidence>
<keyword evidence="5 7" id="KW-0067">ATP-binding</keyword>
<comment type="caution">
    <text evidence="10">The sequence shown here is derived from an EMBL/GenBank/DDBJ whole genome shotgun (WGS) entry which is preliminary data.</text>
</comment>
<proteinExistence type="inferred from homology"/>
<dbReference type="Gene3D" id="1.20.140.20">
    <property type="entry name" value="Alpha-ketoacid/pyruvate dehydrogenase kinase, N-terminal domain"/>
    <property type="match status" value="1"/>
</dbReference>
<feature type="compositionally biased region" description="Polar residues" evidence="8">
    <location>
        <begin position="30"/>
        <end position="44"/>
    </location>
</feature>
<evidence type="ECO:0000259" key="9">
    <source>
        <dbReference type="Pfam" id="PF10436"/>
    </source>
</evidence>
<evidence type="ECO:0000256" key="8">
    <source>
        <dbReference type="SAM" id="MobiDB-lite"/>
    </source>
</evidence>
<reference evidence="10 11" key="1">
    <citation type="journal article" date="2019" name="Sci. Rep.">
        <title>Comparative genomics of chytrid fungi reveal insights into the obligate biotrophic and pathogenic lifestyle of Synchytrium endobioticum.</title>
        <authorList>
            <person name="van de Vossenberg B.T.L.H."/>
            <person name="Warris S."/>
            <person name="Nguyen H.D.T."/>
            <person name="van Gent-Pelzer M.P.E."/>
            <person name="Joly D.L."/>
            <person name="van de Geest H.C."/>
            <person name="Bonants P.J.M."/>
            <person name="Smith D.S."/>
            <person name="Levesque C.A."/>
            <person name="van der Lee T.A.J."/>
        </authorList>
    </citation>
    <scope>NUCLEOTIDE SEQUENCE [LARGE SCALE GENOMIC DNA]</scope>
    <source>
        <strain evidence="10 11">LEV6574</strain>
    </source>
</reference>
<dbReference type="VEuPathDB" id="FungiDB:SeMB42_g01587"/>
<dbReference type="InterPro" id="IPR039028">
    <property type="entry name" value="BCKD/PDK"/>
</dbReference>
<keyword evidence="4 7" id="KW-0418">Kinase</keyword>
<feature type="domain" description="Branched-chain alpha-ketoacid dehydrogenase kinase/Pyruvate dehydrogenase kinase N-terminal" evidence="9">
    <location>
        <begin position="144"/>
        <end position="186"/>
    </location>
</feature>
<protein>
    <recommendedName>
        <fullName evidence="7">Protein-serine/threonine kinase</fullName>
        <ecNumber evidence="7">2.7.11.-</ecNumber>
    </recommendedName>
</protein>
<dbReference type="GO" id="GO:0005524">
    <property type="term" value="F:ATP binding"/>
    <property type="evidence" value="ECO:0007669"/>
    <property type="project" value="UniProtKB-UniRule"/>
</dbReference>
<keyword evidence="3 7" id="KW-0547">Nucleotide-binding</keyword>
<feature type="region of interest" description="Disordered" evidence="8">
    <location>
        <begin position="302"/>
        <end position="335"/>
    </location>
</feature>
<keyword evidence="2 7" id="KW-0808">Transferase</keyword>
<organism evidence="10 11">
    <name type="scientific">Synchytrium endobioticum</name>
    <dbReference type="NCBI Taxonomy" id="286115"/>
    <lineage>
        <taxon>Eukaryota</taxon>
        <taxon>Fungi</taxon>
        <taxon>Fungi incertae sedis</taxon>
        <taxon>Chytridiomycota</taxon>
        <taxon>Chytridiomycota incertae sedis</taxon>
        <taxon>Chytridiomycetes</taxon>
        <taxon>Synchytriales</taxon>
        <taxon>Synchytriaceae</taxon>
        <taxon>Synchytrium</taxon>
    </lineage>
</organism>
<evidence type="ECO:0000256" key="4">
    <source>
        <dbReference type="ARBA" id="ARBA00022777"/>
    </source>
</evidence>
<evidence type="ECO:0000313" key="10">
    <source>
        <dbReference type="EMBL" id="TPX45139.1"/>
    </source>
</evidence>
<evidence type="ECO:0000256" key="7">
    <source>
        <dbReference type="RuleBase" id="RU366032"/>
    </source>
</evidence>
<evidence type="ECO:0000256" key="3">
    <source>
        <dbReference type="ARBA" id="ARBA00022741"/>
    </source>
</evidence>
<dbReference type="InterPro" id="IPR036784">
    <property type="entry name" value="AK/P_DHK_N_sf"/>
</dbReference>
<dbReference type="InterPro" id="IPR036890">
    <property type="entry name" value="HATPase_C_sf"/>
</dbReference>
<dbReference type="InterPro" id="IPR018955">
    <property type="entry name" value="BCDHK/PDK_N"/>
</dbReference>
<comment type="similarity">
    <text evidence="1 7">Belongs to the PDK/BCKDK protein kinase family.</text>
</comment>
<dbReference type="GO" id="GO:0005759">
    <property type="term" value="C:mitochondrial matrix"/>
    <property type="evidence" value="ECO:0007669"/>
    <property type="project" value="UniProtKB-SubCell"/>
</dbReference>
<dbReference type="PANTHER" id="PTHR11947">
    <property type="entry name" value="PYRUVATE DEHYDROGENASE KINASE"/>
    <property type="match status" value="1"/>
</dbReference>
<dbReference type="EMBL" id="QEAM01000153">
    <property type="protein sequence ID" value="TPX45139.1"/>
    <property type="molecule type" value="Genomic_DNA"/>
</dbReference>
<evidence type="ECO:0000256" key="5">
    <source>
        <dbReference type="ARBA" id="ARBA00022840"/>
    </source>
</evidence>
<feature type="region of interest" description="Disordered" evidence="8">
    <location>
        <begin position="20"/>
        <end position="61"/>
    </location>
</feature>
<accession>A0A507D109</accession>
<dbReference type="Proteomes" id="UP000320475">
    <property type="component" value="Unassembled WGS sequence"/>
</dbReference>
<dbReference type="Pfam" id="PF10436">
    <property type="entry name" value="BCDHK_Adom3"/>
    <property type="match status" value="1"/>
</dbReference>
<name>A0A507D109_9FUNG</name>
<dbReference type="GO" id="GO:0004740">
    <property type="term" value="F:pyruvate dehydrogenase (acetyl-transferring) kinase activity"/>
    <property type="evidence" value="ECO:0007669"/>
    <property type="project" value="TreeGrafter"/>
</dbReference>